<protein>
    <submittedName>
        <fullName evidence="1">Uncharacterized protein</fullName>
    </submittedName>
</protein>
<dbReference type="Proteomes" id="UP000184356">
    <property type="component" value="Unassembled WGS sequence"/>
</dbReference>
<proteinExistence type="predicted"/>
<evidence type="ECO:0000313" key="2">
    <source>
        <dbReference type="Proteomes" id="UP000184356"/>
    </source>
</evidence>
<dbReference type="EMBL" id="KV878582">
    <property type="protein sequence ID" value="OJJ64032.1"/>
    <property type="molecule type" value="Genomic_DNA"/>
</dbReference>
<organism evidence="1 2">
    <name type="scientific">Aspergillus sydowii CBS 593.65</name>
    <dbReference type="NCBI Taxonomy" id="1036612"/>
    <lineage>
        <taxon>Eukaryota</taxon>
        <taxon>Fungi</taxon>
        <taxon>Dikarya</taxon>
        <taxon>Ascomycota</taxon>
        <taxon>Pezizomycotina</taxon>
        <taxon>Eurotiomycetes</taxon>
        <taxon>Eurotiomycetidae</taxon>
        <taxon>Eurotiales</taxon>
        <taxon>Aspergillaceae</taxon>
        <taxon>Aspergillus</taxon>
        <taxon>Aspergillus subgen. Nidulantes</taxon>
    </lineage>
</organism>
<evidence type="ECO:0000313" key="1">
    <source>
        <dbReference type="EMBL" id="OJJ64032.1"/>
    </source>
</evidence>
<sequence>MGAVFSGSLFGQSATVPFPTPGGKLQLGRLRAGLGQAKPGGGREPSMHFFCKWSPDWTILEAKRTLRMFHDEPGWDWGCGDQRESLASAKFQDRWQTMTCDSSMEKKLNIVPFELVRHDIRCLFAVSRGAEQLRVPGREWNWASFGSPCLCSSDCGFLSGHPTSLSRHFPHWPIPSIFLFLF</sequence>
<accession>A0A1L9TXC1</accession>
<name>A0A1L9TXC1_9EURO</name>
<reference evidence="2" key="1">
    <citation type="journal article" date="2017" name="Genome Biol.">
        <title>Comparative genomics reveals high biological diversity and specific adaptations in the industrially and medically important fungal genus Aspergillus.</title>
        <authorList>
            <person name="de Vries R.P."/>
            <person name="Riley R."/>
            <person name="Wiebenga A."/>
            <person name="Aguilar-Osorio G."/>
            <person name="Amillis S."/>
            <person name="Uchima C.A."/>
            <person name="Anderluh G."/>
            <person name="Asadollahi M."/>
            <person name="Askin M."/>
            <person name="Barry K."/>
            <person name="Battaglia E."/>
            <person name="Bayram O."/>
            <person name="Benocci T."/>
            <person name="Braus-Stromeyer S.A."/>
            <person name="Caldana C."/>
            <person name="Canovas D."/>
            <person name="Cerqueira G.C."/>
            <person name="Chen F."/>
            <person name="Chen W."/>
            <person name="Choi C."/>
            <person name="Clum A."/>
            <person name="Dos Santos R.A."/>
            <person name="Damasio A.R."/>
            <person name="Diallinas G."/>
            <person name="Emri T."/>
            <person name="Fekete E."/>
            <person name="Flipphi M."/>
            <person name="Freyberg S."/>
            <person name="Gallo A."/>
            <person name="Gournas C."/>
            <person name="Habgood R."/>
            <person name="Hainaut M."/>
            <person name="Harispe M.L."/>
            <person name="Henrissat B."/>
            <person name="Hilden K.S."/>
            <person name="Hope R."/>
            <person name="Hossain A."/>
            <person name="Karabika E."/>
            <person name="Karaffa L."/>
            <person name="Karanyi Z."/>
            <person name="Krasevec N."/>
            <person name="Kuo A."/>
            <person name="Kusch H."/>
            <person name="LaButti K."/>
            <person name="Lagendijk E.L."/>
            <person name="Lapidus A."/>
            <person name="Levasseur A."/>
            <person name="Lindquist E."/>
            <person name="Lipzen A."/>
            <person name="Logrieco A.F."/>
            <person name="MacCabe A."/>
            <person name="Maekelae M.R."/>
            <person name="Malavazi I."/>
            <person name="Melin P."/>
            <person name="Meyer V."/>
            <person name="Mielnichuk N."/>
            <person name="Miskei M."/>
            <person name="Molnar A.P."/>
            <person name="Mule G."/>
            <person name="Ngan C.Y."/>
            <person name="Orejas M."/>
            <person name="Orosz E."/>
            <person name="Ouedraogo J.P."/>
            <person name="Overkamp K.M."/>
            <person name="Park H.-S."/>
            <person name="Perrone G."/>
            <person name="Piumi F."/>
            <person name="Punt P.J."/>
            <person name="Ram A.F."/>
            <person name="Ramon A."/>
            <person name="Rauscher S."/>
            <person name="Record E."/>
            <person name="Riano-Pachon D.M."/>
            <person name="Robert V."/>
            <person name="Roehrig J."/>
            <person name="Ruller R."/>
            <person name="Salamov A."/>
            <person name="Salih N.S."/>
            <person name="Samson R.A."/>
            <person name="Sandor E."/>
            <person name="Sanguinetti M."/>
            <person name="Schuetze T."/>
            <person name="Sepcic K."/>
            <person name="Shelest E."/>
            <person name="Sherlock G."/>
            <person name="Sophianopoulou V."/>
            <person name="Squina F.M."/>
            <person name="Sun H."/>
            <person name="Susca A."/>
            <person name="Todd R.B."/>
            <person name="Tsang A."/>
            <person name="Unkles S.E."/>
            <person name="van de Wiele N."/>
            <person name="van Rossen-Uffink D."/>
            <person name="Oliveira J.V."/>
            <person name="Vesth T.C."/>
            <person name="Visser J."/>
            <person name="Yu J.-H."/>
            <person name="Zhou M."/>
            <person name="Andersen M.R."/>
            <person name="Archer D.B."/>
            <person name="Baker S.E."/>
            <person name="Benoit I."/>
            <person name="Brakhage A.A."/>
            <person name="Braus G.H."/>
            <person name="Fischer R."/>
            <person name="Frisvad J.C."/>
            <person name="Goldman G.H."/>
            <person name="Houbraken J."/>
            <person name="Oakley B."/>
            <person name="Pocsi I."/>
            <person name="Scazzocchio C."/>
            <person name="Seiboth B."/>
            <person name="vanKuyk P.A."/>
            <person name="Wortman J."/>
            <person name="Dyer P.S."/>
            <person name="Grigoriev I.V."/>
        </authorList>
    </citation>
    <scope>NUCLEOTIDE SEQUENCE [LARGE SCALE GENOMIC DNA]</scope>
    <source>
        <strain evidence="2">CBS 593.65</strain>
    </source>
</reference>
<dbReference type="AlphaFoldDB" id="A0A1L9TXC1"/>
<dbReference type="GeneID" id="63760584"/>
<gene>
    <name evidence="1" type="ORF">ASPSYDRAFT_283514</name>
</gene>
<keyword evidence="2" id="KW-1185">Reference proteome</keyword>
<dbReference type="VEuPathDB" id="FungiDB:ASPSYDRAFT_283514"/>
<dbReference type="RefSeq" id="XP_040707838.1">
    <property type="nucleotide sequence ID" value="XM_040844511.1"/>
</dbReference>